<dbReference type="EMBL" id="CP000568">
    <property type="protein sequence ID" value="AEO12411.1"/>
    <property type="molecule type" value="Genomic_DNA"/>
</dbReference>
<dbReference type="KEGG" id="cth:Cthe_3342"/>
<evidence type="ECO:0000313" key="3">
    <source>
        <dbReference type="Proteomes" id="UP000002145"/>
    </source>
</evidence>
<sequence length="67" mass="8370">MKKKIKNIMLYIAIPTTIAYIVFFLLYYFYQRMFYEYRLLAIIPFLIVTMYLMIDNIREWKVIKQQS</sequence>
<proteinExistence type="predicted"/>
<evidence type="ECO:0000256" key="1">
    <source>
        <dbReference type="SAM" id="Phobius"/>
    </source>
</evidence>
<dbReference type="OrthoDB" id="1954958at2"/>
<keyword evidence="3" id="KW-1185">Reference proteome</keyword>
<dbReference type="HOGENOM" id="CLU_2841994_0_0_9"/>
<dbReference type="Proteomes" id="UP000002145">
    <property type="component" value="Chromosome"/>
</dbReference>
<dbReference type="RefSeq" id="WP_014253643.1">
    <property type="nucleotide sequence ID" value="NC_009012.1"/>
</dbReference>
<keyword evidence="1" id="KW-1133">Transmembrane helix</keyword>
<gene>
    <name evidence="2" type="ordered locus">Cthe_3342</name>
</gene>
<feature type="transmembrane region" description="Helical" evidence="1">
    <location>
        <begin position="7"/>
        <end position="29"/>
    </location>
</feature>
<accession>G2JC89</accession>
<protein>
    <submittedName>
        <fullName evidence="2">Uncharacterized protein</fullName>
    </submittedName>
</protein>
<evidence type="ECO:0000313" key="2">
    <source>
        <dbReference type="EMBL" id="AEO12411.1"/>
    </source>
</evidence>
<feature type="transmembrane region" description="Helical" evidence="1">
    <location>
        <begin position="35"/>
        <end position="54"/>
    </location>
</feature>
<dbReference type="AlphaFoldDB" id="G2JC89"/>
<name>G2JC89_ACET2</name>
<reference evidence="3" key="1">
    <citation type="submission" date="2007-02" db="EMBL/GenBank/DDBJ databases">
        <title>Complete sequence of Clostridium thermocellum ATCC 27405.</title>
        <authorList>
            <consortium name="US DOE Joint Genome Institute"/>
            <person name="Copeland A."/>
            <person name="Lucas S."/>
            <person name="Lapidus A."/>
            <person name="Barry K."/>
            <person name="Detter J.C."/>
            <person name="Glavina del Rio T."/>
            <person name="Hammon N."/>
            <person name="Israni S."/>
            <person name="Dalin E."/>
            <person name="Tice H."/>
            <person name="Pitluck S."/>
            <person name="Chertkov O."/>
            <person name="Brettin T."/>
            <person name="Bruce D."/>
            <person name="Han C."/>
            <person name="Tapia R."/>
            <person name="Gilna P."/>
            <person name="Schmutz J."/>
            <person name="Larimer F."/>
            <person name="Land M."/>
            <person name="Hauser L."/>
            <person name="Kyrpides N."/>
            <person name="Mikhailova N."/>
            <person name="Wu J.H.D."/>
            <person name="Newcomb M."/>
            <person name="Richardson P."/>
        </authorList>
    </citation>
    <scope>NUCLEOTIDE SEQUENCE [LARGE SCALE GENOMIC DNA]</scope>
    <source>
        <strain evidence="3">ATCC 27405 / DSM 1237 / JCM 9322 / NBRC 103400 / NCIMB 10682 / NRRL B-4536 / VPI 7372</strain>
    </source>
</reference>
<keyword evidence="1" id="KW-0472">Membrane</keyword>
<keyword evidence="1" id="KW-0812">Transmembrane</keyword>
<dbReference type="GeneID" id="35804362"/>
<reference evidence="2 3" key="2">
    <citation type="journal article" date="2013" name="Biotechnol. Biofuels">
        <title>Global transcriptome analysis of Clostridium thermocellum ATCC 27405 during growth on dilute acid pretreated Populus and switchgrass.</title>
        <authorList>
            <person name="Wilson C.M."/>
            <person name="Rodriguez M.Jr."/>
            <person name="Johnson C.M."/>
            <person name="Martin S.L."/>
            <person name="Chu T.M."/>
            <person name="Wolfinger R.D."/>
            <person name="Hauser L.J."/>
            <person name="Land M.L."/>
            <person name="Klingeman D.M."/>
            <person name="Syed M.H."/>
            <person name="Ragauskas A.J."/>
            <person name="Tschaplinski T.J."/>
            <person name="Mielenz J.R."/>
            <person name="Brown S.D."/>
        </authorList>
    </citation>
    <scope>NUCLEOTIDE SEQUENCE [LARGE SCALE GENOMIC DNA]</scope>
    <source>
        <strain evidence="3">ATCC 27405 / DSM 1237 / JCM 9322 / NBRC 103400 / NCIMB 10682 / NRRL B-4536 / VPI 7372</strain>
    </source>
</reference>
<organism evidence="2 3">
    <name type="scientific">Acetivibrio thermocellus (strain ATCC 27405 / DSM 1237 / JCM 9322 / NBRC 103400 / NCIMB 10682 / NRRL B-4536 / VPI 7372)</name>
    <name type="common">Clostridium thermocellum</name>
    <dbReference type="NCBI Taxonomy" id="203119"/>
    <lineage>
        <taxon>Bacteria</taxon>
        <taxon>Bacillati</taxon>
        <taxon>Bacillota</taxon>
        <taxon>Clostridia</taxon>
        <taxon>Eubacteriales</taxon>
        <taxon>Oscillospiraceae</taxon>
        <taxon>Acetivibrio</taxon>
    </lineage>
</organism>